<dbReference type="SMART" id="SM00022">
    <property type="entry name" value="PLAc"/>
    <property type="match status" value="1"/>
</dbReference>
<dbReference type="OrthoDB" id="6121437at2759"/>
<dbReference type="GO" id="GO:0046475">
    <property type="term" value="P:glycerophospholipid catabolic process"/>
    <property type="evidence" value="ECO:0007669"/>
    <property type="project" value="TreeGrafter"/>
</dbReference>
<reference evidence="10" key="1">
    <citation type="submission" date="2020-01" db="EMBL/GenBank/DDBJ databases">
        <title>Genome Sequencing of Three Apophysomyces-Like Fungal Strains Confirms a Novel Fungal Genus in the Mucoromycota with divergent Burkholderia-like Endosymbiotic Bacteria.</title>
        <authorList>
            <person name="Stajich J.E."/>
            <person name="Macias A.M."/>
            <person name="Carter-House D."/>
            <person name="Lovett B."/>
            <person name="Kasson L.R."/>
            <person name="Berry K."/>
            <person name="Grigoriev I."/>
            <person name="Chang Y."/>
            <person name="Spatafora J."/>
            <person name="Kasson M.T."/>
        </authorList>
    </citation>
    <scope>NUCLEOTIDE SEQUENCE</scope>
    <source>
        <strain evidence="10">NRRL A-21654</strain>
    </source>
</reference>
<feature type="region of interest" description="Disordered" evidence="7">
    <location>
        <begin position="41"/>
        <end position="60"/>
    </location>
</feature>
<dbReference type="EC" id="3.1.1.5" evidence="6"/>
<keyword evidence="2 5" id="KW-0378">Hydrolase</keyword>
<keyword evidence="8" id="KW-0812">Transmembrane</keyword>
<name>A0A8H7BI59_9FUNG</name>
<keyword evidence="8" id="KW-1133">Transmembrane helix</keyword>
<gene>
    <name evidence="10" type="ORF">EC973_001231</name>
</gene>
<dbReference type="PANTHER" id="PTHR10728">
    <property type="entry name" value="CYTOSOLIC PHOSPHOLIPASE A2"/>
    <property type="match status" value="1"/>
</dbReference>
<feature type="transmembrane region" description="Helical" evidence="8">
    <location>
        <begin position="12"/>
        <end position="28"/>
    </location>
</feature>
<comment type="similarity">
    <text evidence="1 6">Belongs to the lysophospholipase family.</text>
</comment>
<dbReference type="EMBL" id="JABAYA010000126">
    <property type="protein sequence ID" value="KAF7724212.1"/>
    <property type="molecule type" value="Genomic_DNA"/>
</dbReference>
<sequence length="716" mass="81228">MPIGAKITRTHMLAAAVAVAAIGGYVYHQQKHKRVYNNRHIPTRTNNHNNSHATNIPLRRRPSTDDFITTIFSSQLTLPKPALELPELPELPSIEEMNETMARLYPSFVAQFDTIRESYSHFWEYLTMEDFRKMVEQVQTEAKDSSLYPEVDQDAFVRKGKGLSKEEKTFLQSRKHFQRVKFAEFIGVDPNLVHEEDIPMVGIASSGGGYRAMIGSSGYLKAMKETGVLDCVTYLAGKKKRMMMVQSPNLLTQLSFDVLSDHFKDHVHTHIANVSNFLTILTASSHNTKILLQGVIQRYFQQNGSLNLVDIFGVLLGGALLTSSESSMRKEGSSTKETAVKPRLLESSELKLSNQRNYIEDGSQPMPIYCVVQHEIEDRDDNGIEKKDVYRWFEFTPYDMGSEEIEAWIPIWAFGREFEGGKNAERLPEQSIGILMGMFGSAFAASLAHFYQEIRAFLPAAALTKMDETLMKYRQSMSTIHPISPACYPNPFYKMSHQEDSRLGKLTESKDLCLMDAGMDNNIPFYPLLRHGRDVDVIIAIDLSADIQTAPHFERAEGYAKQRGIHGWPVGAGWPKSDMDERAGPESEDSYDGTKRMSEKTKEAKENPYPLGPCNIFTSSTTETTATGSGKERETTYPERINPITIIYFPLIGNDSYDPDFDPQTAEFCSTWNFVYTADQVSKLSGLAERNMRDNVDQIKSVLRTVWERKRRHRKQ</sequence>
<dbReference type="AlphaFoldDB" id="A0A8H7BI59"/>
<evidence type="ECO:0000259" key="9">
    <source>
        <dbReference type="PROSITE" id="PS51210"/>
    </source>
</evidence>
<evidence type="ECO:0000256" key="4">
    <source>
        <dbReference type="ARBA" id="ARBA00023098"/>
    </source>
</evidence>
<dbReference type="InterPro" id="IPR002642">
    <property type="entry name" value="LysoPLipase_cat_dom"/>
</dbReference>
<evidence type="ECO:0000313" key="11">
    <source>
        <dbReference type="Proteomes" id="UP000605846"/>
    </source>
</evidence>
<dbReference type="GO" id="GO:0004623">
    <property type="term" value="F:phospholipase A2 activity"/>
    <property type="evidence" value="ECO:0007669"/>
    <property type="project" value="TreeGrafter"/>
</dbReference>
<keyword evidence="11" id="KW-1185">Reference proteome</keyword>
<proteinExistence type="inferred from homology"/>
<comment type="caution">
    <text evidence="10">The sequence shown here is derived from an EMBL/GenBank/DDBJ whole genome shotgun (WGS) entry which is preliminary data.</text>
</comment>
<keyword evidence="3 5" id="KW-0442">Lipid degradation</keyword>
<feature type="domain" description="PLA2c" evidence="9">
    <location>
        <begin position="149"/>
        <end position="716"/>
    </location>
</feature>
<feature type="compositionally biased region" description="Low complexity" evidence="7">
    <location>
        <begin position="618"/>
        <end position="629"/>
    </location>
</feature>
<dbReference type="PROSITE" id="PS51210">
    <property type="entry name" value="PLA2C"/>
    <property type="match status" value="1"/>
</dbReference>
<dbReference type="Gene3D" id="3.40.1090.10">
    <property type="entry name" value="Cytosolic phospholipase A2 catalytic domain"/>
    <property type="match status" value="1"/>
</dbReference>
<dbReference type="Proteomes" id="UP000605846">
    <property type="component" value="Unassembled WGS sequence"/>
</dbReference>
<dbReference type="SUPFAM" id="SSF52151">
    <property type="entry name" value="FabD/lysophospholipase-like"/>
    <property type="match status" value="1"/>
</dbReference>
<keyword evidence="8" id="KW-0472">Membrane</keyword>
<accession>A0A8H7BI59</accession>
<evidence type="ECO:0000256" key="2">
    <source>
        <dbReference type="ARBA" id="ARBA00022801"/>
    </source>
</evidence>
<keyword evidence="4 5" id="KW-0443">Lipid metabolism</keyword>
<dbReference type="Pfam" id="PF01735">
    <property type="entry name" value="PLA2_B"/>
    <property type="match status" value="1"/>
</dbReference>
<organism evidence="10 11">
    <name type="scientific">Apophysomyces ossiformis</name>
    <dbReference type="NCBI Taxonomy" id="679940"/>
    <lineage>
        <taxon>Eukaryota</taxon>
        <taxon>Fungi</taxon>
        <taxon>Fungi incertae sedis</taxon>
        <taxon>Mucoromycota</taxon>
        <taxon>Mucoromycotina</taxon>
        <taxon>Mucoromycetes</taxon>
        <taxon>Mucorales</taxon>
        <taxon>Mucorineae</taxon>
        <taxon>Mucoraceae</taxon>
        <taxon>Apophysomyces</taxon>
    </lineage>
</organism>
<dbReference type="InterPro" id="IPR016035">
    <property type="entry name" value="Acyl_Trfase/lysoPLipase"/>
</dbReference>
<evidence type="ECO:0000256" key="5">
    <source>
        <dbReference type="PROSITE-ProRule" id="PRU00555"/>
    </source>
</evidence>
<protein>
    <recommendedName>
        <fullName evidence="6">Lysophospholipase</fullName>
        <ecNumber evidence="6">3.1.1.5</ecNumber>
    </recommendedName>
</protein>
<evidence type="ECO:0000256" key="8">
    <source>
        <dbReference type="SAM" id="Phobius"/>
    </source>
</evidence>
<dbReference type="PANTHER" id="PTHR10728:SF40">
    <property type="entry name" value="PATATIN FAMILY PROTEIN"/>
    <property type="match status" value="1"/>
</dbReference>
<evidence type="ECO:0000256" key="7">
    <source>
        <dbReference type="SAM" id="MobiDB-lite"/>
    </source>
</evidence>
<dbReference type="GO" id="GO:0004622">
    <property type="term" value="F:phosphatidylcholine lysophospholipase activity"/>
    <property type="evidence" value="ECO:0007669"/>
    <property type="project" value="UniProtKB-EC"/>
</dbReference>
<feature type="compositionally biased region" description="Polar residues" evidence="7">
    <location>
        <begin position="43"/>
        <end position="54"/>
    </location>
</feature>
<feature type="compositionally biased region" description="Basic and acidic residues" evidence="7">
    <location>
        <begin position="592"/>
        <end position="606"/>
    </location>
</feature>
<dbReference type="GO" id="GO:0005829">
    <property type="term" value="C:cytosol"/>
    <property type="evidence" value="ECO:0007669"/>
    <property type="project" value="TreeGrafter"/>
</dbReference>
<evidence type="ECO:0000256" key="3">
    <source>
        <dbReference type="ARBA" id="ARBA00022963"/>
    </source>
</evidence>
<comment type="catalytic activity">
    <reaction evidence="6">
        <text>a 1-acyl-sn-glycero-3-phosphocholine + H2O = sn-glycerol 3-phosphocholine + a fatty acid + H(+)</text>
        <dbReference type="Rhea" id="RHEA:15177"/>
        <dbReference type="ChEBI" id="CHEBI:15377"/>
        <dbReference type="ChEBI" id="CHEBI:15378"/>
        <dbReference type="ChEBI" id="CHEBI:16870"/>
        <dbReference type="ChEBI" id="CHEBI:28868"/>
        <dbReference type="ChEBI" id="CHEBI:58168"/>
        <dbReference type="EC" id="3.1.1.5"/>
    </reaction>
</comment>
<evidence type="ECO:0000256" key="6">
    <source>
        <dbReference type="RuleBase" id="RU362103"/>
    </source>
</evidence>
<evidence type="ECO:0000313" key="10">
    <source>
        <dbReference type="EMBL" id="KAF7724212.1"/>
    </source>
</evidence>
<evidence type="ECO:0000256" key="1">
    <source>
        <dbReference type="ARBA" id="ARBA00008780"/>
    </source>
</evidence>
<feature type="region of interest" description="Disordered" evidence="7">
    <location>
        <begin position="570"/>
        <end position="634"/>
    </location>
</feature>